<keyword evidence="3" id="KW-1185">Reference proteome</keyword>
<evidence type="ECO:0000313" key="2">
    <source>
        <dbReference type="Ensembl" id="ENSGEVP00005020853.1"/>
    </source>
</evidence>
<protein>
    <submittedName>
        <fullName evidence="2">Uncharacterized protein</fullName>
    </submittedName>
</protein>
<reference evidence="2" key="1">
    <citation type="submission" date="2019-06" db="EMBL/GenBank/DDBJ databases">
        <title>G10K-VGP Goodes thornscrub tortoise genome, primary haplotype.</title>
        <authorList>
            <person name="Murphy B."/>
            <person name="Edwards T."/>
            <person name="Rhie A."/>
            <person name="Koren S."/>
            <person name="Phillippy A."/>
            <person name="Fedrigo O."/>
            <person name="Haase B."/>
            <person name="Mountcastle J."/>
            <person name="Lewin H."/>
            <person name="Damas J."/>
            <person name="Howe K."/>
            <person name="Formenti G."/>
            <person name="Myers G."/>
            <person name="Durbin R."/>
            <person name="Jarvis E.D."/>
        </authorList>
    </citation>
    <scope>NUCLEOTIDE SEQUENCE [LARGE SCALE GENOMIC DNA]</scope>
</reference>
<evidence type="ECO:0000256" key="1">
    <source>
        <dbReference type="SAM" id="MobiDB-lite"/>
    </source>
</evidence>
<accession>A0A8C4Y6L0</accession>
<organism evidence="2 3">
    <name type="scientific">Gopherus evgoodei</name>
    <name type="common">Goodes thornscrub tortoise</name>
    <dbReference type="NCBI Taxonomy" id="1825980"/>
    <lineage>
        <taxon>Eukaryota</taxon>
        <taxon>Metazoa</taxon>
        <taxon>Chordata</taxon>
        <taxon>Craniata</taxon>
        <taxon>Vertebrata</taxon>
        <taxon>Euteleostomi</taxon>
        <taxon>Archelosauria</taxon>
        <taxon>Testudinata</taxon>
        <taxon>Testudines</taxon>
        <taxon>Cryptodira</taxon>
        <taxon>Durocryptodira</taxon>
        <taxon>Testudinoidea</taxon>
        <taxon>Testudinidae</taxon>
        <taxon>Gopherus</taxon>
    </lineage>
</organism>
<dbReference type="AlphaFoldDB" id="A0A8C4Y6L0"/>
<proteinExistence type="predicted"/>
<feature type="compositionally biased region" description="Basic and acidic residues" evidence="1">
    <location>
        <begin position="34"/>
        <end position="43"/>
    </location>
</feature>
<name>A0A8C4Y6L0_9SAUR</name>
<reference evidence="2" key="3">
    <citation type="submission" date="2025-09" db="UniProtKB">
        <authorList>
            <consortium name="Ensembl"/>
        </authorList>
    </citation>
    <scope>IDENTIFICATION</scope>
</reference>
<dbReference type="Ensembl" id="ENSGEVT00005021902.1">
    <property type="protein sequence ID" value="ENSGEVP00005020853.1"/>
    <property type="gene ID" value="ENSGEVG00005014797.1"/>
</dbReference>
<dbReference type="Proteomes" id="UP000694390">
    <property type="component" value="Chromosome 9"/>
</dbReference>
<reference evidence="2" key="2">
    <citation type="submission" date="2025-08" db="UniProtKB">
        <authorList>
            <consortium name="Ensembl"/>
        </authorList>
    </citation>
    <scope>IDENTIFICATION</scope>
</reference>
<feature type="region of interest" description="Disordered" evidence="1">
    <location>
        <begin position="1"/>
        <end position="71"/>
    </location>
</feature>
<sequence length="145" mass="15478">MSMEEFLSLRGPFSHSASSAALKGPSRCQNATEDPDHCRDRAHGAPGGPGAWDKLPHLPAPGSSEISTSDSSFPDLHPVCFSLALTDCYRHPNTVSVMLAGAWRVDRSFPTHLLKGEEGGDKRAACAPKVQGGRTMLCLGSYIPF</sequence>
<evidence type="ECO:0000313" key="3">
    <source>
        <dbReference type="Proteomes" id="UP000694390"/>
    </source>
</evidence>